<dbReference type="PIRSF" id="PIRSF027391">
    <property type="entry name" value="Hpre_diP_synt_I"/>
    <property type="match status" value="1"/>
</dbReference>
<evidence type="ECO:0000256" key="2">
    <source>
        <dbReference type="SAM" id="SignalP"/>
    </source>
</evidence>
<feature type="signal peptide" evidence="2">
    <location>
        <begin position="1"/>
        <end position="21"/>
    </location>
</feature>
<dbReference type="EMBL" id="VUNH01000006">
    <property type="protein sequence ID" value="MST55768.1"/>
    <property type="molecule type" value="Genomic_DNA"/>
</dbReference>
<accession>A0A6L5YCI8</accession>
<name>A0A6L5YCI8_9BACT</name>
<evidence type="ECO:0000313" key="4">
    <source>
        <dbReference type="Proteomes" id="UP000473699"/>
    </source>
</evidence>
<dbReference type="Proteomes" id="UP000473699">
    <property type="component" value="Unassembled WGS sequence"/>
</dbReference>
<comment type="caution">
    <text evidence="3">The sequence shown here is derived from an EMBL/GenBank/DDBJ whole genome shotgun (WGS) entry which is preliminary data.</text>
</comment>
<gene>
    <name evidence="3" type="ORF">FYJ74_06950</name>
</gene>
<reference evidence="3 4" key="1">
    <citation type="submission" date="2019-08" db="EMBL/GenBank/DDBJ databases">
        <title>In-depth cultivation of the pig gut microbiome towards novel bacterial diversity and tailored functional studies.</title>
        <authorList>
            <person name="Wylensek D."/>
            <person name="Hitch T.C.A."/>
            <person name="Clavel T."/>
        </authorList>
    </citation>
    <scope>NUCLEOTIDE SEQUENCE [LARGE SCALE GENOMIC DNA]</scope>
    <source>
        <strain evidence="3 4">SM-530-WT-4B</strain>
    </source>
</reference>
<keyword evidence="2" id="KW-0732">Signal</keyword>
<evidence type="ECO:0000256" key="1">
    <source>
        <dbReference type="SAM" id="Phobius"/>
    </source>
</evidence>
<dbReference type="RefSeq" id="WP_154528858.1">
    <property type="nucleotide sequence ID" value="NZ_VUNH01000006.1"/>
</dbReference>
<evidence type="ECO:0000313" key="3">
    <source>
        <dbReference type="EMBL" id="MST55768.1"/>
    </source>
</evidence>
<sequence length="176" mass="18544">MNTKNFTRLALLTALSLILFAAEMALPAPIPVPGAKLGLANVVTVWALYHCTAKETLLVLLARILLGALLSGNAGALIFSLSGGLLCLAGTLPLRRVIPERRLWLCSAAGGALHNVGQLAAAIAVTKTAGLLSYLPFLLVSGIVCGSLTGQIAQQTSARLRYYRTRDRDDLPAQNL</sequence>
<keyword evidence="1" id="KW-0812">Transmembrane</keyword>
<keyword evidence="1" id="KW-1133">Transmembrane helix</keyword>
<feature type="transmembrane region" description="Helical" evidence="1">
    <location>
        <begin position="103"/>
        <end position="125"/>
    </location>
</feature>
<keyword evidence="4" id="KW-1185">Reference proteome</keyword>
<keyword evidence="1" id="KW-0472">Membrane</keyword>
<dbReference type="Pfam" id="PF07456">
    <property type="entry name" value="Hpre_diP_synt_I"/>
    <property type="match status" value="1"/>
</dbReference>
<organism evidence="3 4">
    <name type="scientific">Pyramidobacter porci</name>
    <dbReference type="NCBI Taxonomy" id="2605789"/>
    <lineage>
        <taxon>Bacteria</taxon>
        <taxon>Thermotogati</taxon>
        <taxon>Synergistota</taxon>
        <taxon>Synergistia</taxon>
        <taxon>Synergistales</taxon>
        <taxon>Dethiosulfovibrionaceae</taxon>
        <taxon>Pyramidobacter</taxon>
    </lineage>
</organism>
<dbReference type="InterPro" id="IPR014535">
    <property type="entry name" value="Hpre_diP_synt_I"/>
</dbReference>
<dbReference type="InterPro" id="IPR010898">
    <property type="entry name" value="Hpre_diP_synth_I"/>
</dbReference>
<feature type="chain" id="PRO_5026682538" evidence="2">
    <location>
        <begin position="22"/>
        <end position="176"/>
    </location>
</feature>
<protein>
    <submittedName>
        <fullName evidence="3">Gx transporter family protein</fullName>
    </submittedName>
</protein>
<dbReference type="Gene3D" id="1.10.1760.20">
    <property type="match status" value="1"/>
</dbReference>
<feature type="transmembrane region" description="Helical" evidence="1">
    <location>
        <begin position="64"/>
        <end position="91"/>
    </location>
</feature>
<dbReference type="AlphaFoldDB" id="A0A6L5YCI8"/>
<proteinExistence type="predicted"/>
<feature type="transmembrane region" description="Helical" evidence="1">
    <location>
        <begin position="131"/>
        <end position="153"/>
    </location>
</feature>